<name>A0A5C6S743_9BACT</name>
<dbReference type="EMBL" id="VOOR01000001">
    <property type="protein sequence ID" value="TXB70219.1"/>
    <property type="molecule type" value="Genomic_DNA"/>
</dbReference>
<evidence type="ECO:0000256" key="4">
    <source>
        <dbReference type="ARBA" id="ARBA00022989"/>
    </source>
</evidence>
<evidence type="ECO:0000256" key="5">
    <source>
        <dbReference type="ARBA" id="ARBA00023136"/>
    </source>
</evidence>
<evidence type="ECO:0000313" key="9">
    <source>
        <dbReference type="Proteomes" id="UP000321580"/>
    </source>
</evidence>
<dbReference type="InterPro" id="IPR001958">
    <property type="entry name" value="Tet-R_TetA/multi-R_MdtG-like"/>
</dbReference>
<keyword evidence="3 6" id="KW-0812">Transmembrane</keyword>
<dbReference type="PANTHER" id="PTHR23504">
    <property type="entry name" value="MAJOR FACILITATOR SUPERFAMILY DOMAIN-CONTAINING PROTEIN 10"/>
    <property type="match status" value="1"/>
</dbReference>
<evidence type="ECO:0000256" key="6">
    <source>
        <dbReference type="SAM" id="Phobius"/>
    </source>
</evidence>
<dbReference type="RefSeq" id="WP_147165451.1">
    <property type="nucleotide sequence ID" value="NZ_VOOR01000001.1"/>
</dbReference>
<feature type="transmembrane region" description="Helical" evidence="6">
    <location>
        <begin position="278"/>
        <end position="298"/>
    </location>
</feature>
<feature type="transmembrane region" description="Helical" evidence="6">
    <location>
        <begin position="128"/>
        <end position="147"/>
    </location>
</feature>
<dbReference type="Pfam" id="PF07690">
    <property type="entry name" value="MFS_1"/>
    <property type="match status" value="1"/>
</dbReference>
<keyword evidence="2" id="KW-0813">Transport</keyword>
<reference evidence="8 9" key="1">
    <citation type="submission" date="2019-08" db="EMBL/GenBank/DDBJ databases">
        <title>Genome of Phaeodactylibacter luteus.</title>
        <authorList>
            <person name="Bowman J.P."/>
        </authorList>
    </citation>
    <scope>NUCLEOTIDE SEQUENCE [LARGE SCALE GENOMIC DNA]</scope>
    <source>
        <strain evidence="8 9">KCTC 42180</strain>
    </source>
</reference>
<dbReference type="Gene3D" id="1.20.1250.20">
    <property type="entry name" value="MFS general substrate transporter like domains"/>
    <property type="match status" value="1"/>
</dbReference>
<organism evidence="8 9">
    <name type="scientific">Phaeodactylibacter luteus</name>
    <dbReference type="NCBI Taxonomy" id="1564516"/>
    <lineage>
        <taxon>Bacteria</taxon>
        <taxon>Pseudomonadati</taxon>
        <taxon>Bacteroidota</taxon>
        <taxon>Saprospiria</taxon>
        <taxon>Saprospirales</taxon>
        <taxon>Haliscomenobacteraceae</taxon>
        <taxon>Phaeodactylibacter</taxon>
    </lineage>
</organism>
<protein>
    <submittedName>
        <fullName evidence="8">TCR/Tet family MFS transporter</fullName>
    </submittedName>
</protein>
<evidence type="ECO:0000256" key="2">
    <source>
        <dbReference type="ARBA" id="ARBA00022448"/>
    </source>
</evidence>
<feature type="transmembrane region" description="Helical" evidence="6">
    <location>
        <begin position="304"/>
        <end position="325"/>
    </location>
</feature>
<feature type="transmembrane region" description="Helical" evidence="6">
    <location>
        <begin position="212"/>
        <end position="234"/>
    </location>
</feature>
<gene>
    <name evidence="8" type="ORF">FRY97_00500</name>
</gene>
<keyword evidence="4 6" id="KW-1133">Transmembrane helix</keyword>
<feature type="transmembrane region" description="Helical" evidence="6">
    <location>
        <begin position="96"/>
        <end position="116"/>
    </location>
</feature>
<dbReference type="InterPro" id="IPR011701">
    <property type="entry name" value="MFS"/>
</dbReference>
<feature type="transmembrane region" description="Helical" evidence="6">
    <location>
        <begin position="7"/>
        <end position="29"/>
    </location>
</feature>
<comment type="caution">
    <text evidence="8">The sequence shown here is derived from an EMBL/GenBank/DDBJ whole genome shotgun (WGS) entry which is preliminary data.</text>
</comment>
<feature type="transmembrane region" description="Helical" evidence="6">
    <location>
        <begin position="71"/>
        <end position="90"/>
    </location>
</feature>
<dbReference type="InterPro" id="IPR036259">
    <property type="entry name" value="MFS_trans_sf"/>
</dbReference>
<comment type="subcellular location">
    <subcellularLocation>
        <location evidence="1">Membrane</location>
        <topology evidence="1">Multi-pass membrane protein</topology>
    </subcellularLocation>
</comment>
<feature type="transmembrane region" description="Helical" evidence="6">
    <location>
        <begin position="41"/>
        <end position="59"/>
    </location>
</feature>
<evidence type="ECO:0000259" key="7">
    <source>
        <dbReference type="PROSITE" id="PS50850"/>
    </source>
</evidence>
<dbReference type="OrthoDB" id="9793283at2"/>
<sequence length="396" mass="41751">MRQSPLLVLFVTIFIDLLGFGLIIPILPIYANELGASGAEIGLVAASFSFMQFLIAPFWGNLSDRMGRKPILLISILITGIGYLVFAHAATLSLLFLARIVAGIGSANISAAQAYISDITPPDKRARAFGIIGAAFGLGFIFGPPLGGFLKSAYGIASVGYTAAAFCGANLLMAYFLLGESLKEPRKAAGPLFENPLADYRYGLGKPVIGELLTINFIFIAAFSLMTVSVALLWEEHYGLSEAQVGYTFAFLGVVTAIVQGGLVGWASRTFGDRKLLVAGYVLMFVGLTALPFIPVSLFIPLELLAIVVIALGNGALTPTITSLLSKAAGEGEQGRILGLGQSVSSLGRVIGPFLGGWLYGLHYQLPYLGSGALMIVCLLLAVRLIQRRLSPPAGA</sequence>
<dbReference type="GO" id="GO:0016020">
    <property type="term" value="C:membrane"/>
    <property type="evidence" value="ECO:0007669"/>
    <property type="project" value="UniProtKB-SubCell"/>
</dbReference>
<feature type="transmembrane region" description="Helical" evidence="6">
    <location>
        <begin position="153"/>
        <end position="178"/>
    </location>
</feature>
<dbReference type="PROSITE" id="PS50850">
    <property type="entry name" value="MFS"/>
    <property type="match status" value="1"/>
</dbReference>
<dbReference type="Proteomes" id="UP000321580">
    <property type="component" value="Unassembled WGS sequence"/>
</dbReference>
<feature type="transmembrane region" description="Helical" evidence="6">
    <location>
        <begin position="337"/>
        <end position="360"/>
    </location>
</feature>
<dbReference type="PANTHER" id="PTHR23504:SF15">
    <property type="entry name" value="MAJOR FACILITATOR SUPERFAMILY (MFS) PROFILE DOMAIN-CONTAINING PROTEIN"/>
    <property type="match status" value="1"/>
</dbReference>
<evidence type="ECO:0000256" key="3">
    <source>
        <dbReference type="ARBA" id="ARBA00022692"/>
    </source>
</evidence>
<evidence type="ECO:0000313" key="8">
    <source>
        <dbReference type="EMBL" id="TXB70219.1"/>
    </source>
</evidence>
<accession>A0A5C6S743</accession>
<dbReference type="InterPro" id="IPR020846">
    <property type="entry name" value="MFS_dom"/>
</dbReference>
<dbReference type="SUPFAM" id="SSF103473">
    <property type="entry name" value="MFS general substrate transporter"/>
    <property type="match status" value="1"/>
</dbReference>
<dbReference type="PRINTS" id="PR01035">
    <property type="entry name" value="TCRTETA"/>
</dbReference>
<keyword evidence="9" id="KW-1185">Reference proteome</keyword>
<proteinExistence type="predicted"/>
<feature type="transmembrane region" description="Helical" evidence="6">
    <location>
        <begin position="366"/>
        <end position="386"/>
    </location>
</feature>
<evidence type="ECO:0000256" key="1">
    <source>
        <dbReference type="ARBA" id="ARBA00004141"/>
    </source>
</evidence>
<keyword evidence="5 6" id="KW-0472">Membrane</keyword>
<dbReference type="AlphaFoldDB" id="A0A5C6S743"/>
<feature type="domain" description="Major facilitator superfamily (MFS) profile" evidence="7">
    <location>
        <begin position="5"/>
        <end position="390"/>
    </location>
</feature>
<feature type="transmembrane region" description="Helical" evidence="6">
    <location>
        <begin position="246"/>
        <end position="266"/>
    </location>
</feature>
<dbReference type="GO" id="GO:0022857">
    <property type="term" value="F:transmembrane transporter activity"/>
    <property type="evidence" value="ECO:0007669"/>
    <property type="project" value="InterPro"/>
</dbReference>